<dbReference type="SUPFAM" id="SSF51658">
    <property type="entry name" value="Xylose isomerase-like"/>
    <property type="match status" value="1"/>
</dbReference>
<dbReference type="Gene3D" id="3.20.20.150">
    <property type="entry name" value="Divalent-metal-dependent TIM barrel enzymes"/>
    <property type="match status" value="1"/>
</dbReference>
<feature type="domain" description="Xylose isomerase-like TIM barrel" evidence="1">
    <location>
        <begin position="21"/>
        <end position="277"/>
    </location>
</feature>
<evidence type="ECO:0000259" key="1">
    <source>
        <dbReference type="Pfam" id="PF01261"/>
    </source>
</evidence>
<accession>A0A517N1N3</accession>
<organism evidence="2 3">
    <name type="scientific">Adhaeretor mobilis</name>
    <dbReference type="NCBI Taxonomy" id="1930276"/>
    <lineage>
        <taxon>Bacteria</taxon>
        <taxon>Pseudomonadati</taxon>
        <taxon>Planctomycetota</taxon>
        <taxon>Planctomycetia</taxon>
        <taxon>Pirellulales</taxon>
        <taxon>Lacipirellulaceae</taxon>
        <taxon>Adhaeretor</taxon>
    </lineage>
</organism>
<sequence length="282" mass="30597">MKYAFCNEMFGHQPFDQVWPLARELGYTGVEIAPFTLGDSVAGEGADVADVRNVSPEKRAEVKQQAADAGLEVVGLHWLLAKTEGFYLTSPDDAVRSRTGEYIQELAQLCHDLGGTIMVLGSPQQRNLLPGVAYQEAEQHAAEVLRAAMPMCEQLGVTIALEPLGPGEGDFLNTAEQGVRLMQLVDSPNCRLHLDVKAMSSEALPIADVITANAQHTAHFHANDPNLLGPGMGDVKFEAIFAALQKSGYDGWVSVEVFKYEPSPLEIARSSIEYMRSIVAKA</sequence>
<keyword evidence="3" id="KW-1185">Reference proteome</keyword>
<dbReference type="Pfam" id="PF01261">
    <property type="entry name" value="AP_endonuc_2"/>
    <property type="match status" value="1"/>
</dbReference>
<dbReference type="InterPro" id="IPR036237">
    <property type="entry name" value="Xyl_isomerase-like_sf"/>
</dbReference>
<dbReference type="InterPro" id="IPR050312">
    <property type="entry name" value="IolE/XylAMocC-like"/>
</dbReference>
<dbReference type="PANTHER" id="PTHR12110">
    <property type="entry name" value="HYDROXYPYRUVATE ISOMERASE"/>
    <property type="match status" value="1"/>
</dbReference>
<dbReference type="RefSeq" id="WP_145062954.1">
    <property type="nucleotide sequence ID" value="NZ_CP036263.1"/>
</dbReference>
<dbReference type="KEGG" id="amob:HG15A2_43880"/>
<dbReference type="PANTHER" id="PTHR12110:SF21">
    <property type="entry name" value="XYLOSE ISOMERASE-LIKE TIM BARREL DOMAIN-CONTAINING PROTEIN"/>
    <property type="match status" value="1"/>
</dbReference>
<evidence type="ECO:0000313" key="2">
    <source>
        <dbReference type="EMBL" id="QDT01046.1"/>
    </source>
</evidence>
<reference evidence="2 3" key="1">
    <citation type="submission" date="2019-02" db="EMBL/GenBank/DDBJ databases">
        <title>Deep-cultivation of Planctomycetes and their phenomic and genomic characterization uncovers novel biology.</title>
        <authorList>
            <person name="Wiegand S."/>
            <person name="Jogler M."/>
            <person name="Boedeker C."/>
            <person name="Pinto D."/>
            <person name="Vollmers J."/>
            <person name="Rivas-Marin E."/>
            <person name="Kohn T."/>
            <person name="Peeters S.H."/>
            <person name="Heuer A."/>
            <person name="Rast P."/>
            <person name="Oberbeckmann S."/>
            <person name="Bunk B."/>
            <person name="Jeske O."/>
            <person name="Meyerdierks A."/>
            <person name="Storesund J.E."/>
            <person name="Kallscheuer N."/>
            <person name="Luecker S."/>
            <person name="Lage O.M."/>
            <person name="Pohl T."/>
            <person name="Merkel B.J."/>
            <person name="Hornburger P."/>
            <person name="Mueller R.-W."/>
            <person name="Bruemmer F."/>
            <person name="Labrenz M."/>
            <person name="Spormann A.M."/>
            <person name="Op den Camp H."/>
            <person name="Overmann J."/>
            <person name="Amann R."/>
            <person name="Jetten M.S.M."/>
            <person name="Mascher T."/>
            <person name="Medema M.H."/>
            <person name="Devos D.P."/>
            <person name="Kaster A.-K."/>
            <person name="Ovreas L."/>
            <person name="Rohde M."/>
            <person name="Galperin M.Y."/>
            <person name="Jogler C."/>
        </authorList>
    </citation>
    <scope>NUCLEOTIDE SEQUENCE [LARGE SCALE GENOMIC DNA]</scope>
    <source>
        <strain evidence="2 3">HG15A2</strain>
    </source>
</reference>
<evidence type="ECO:0000313" key="3">
    <source>
        <dbReference type="Proteomes" id="UP000319852"/>
    </source>
</evidence>
<dbReference type="OrthoDB" id="9779184at2"/>
<proteinExistence type="predicted"/>
<dbReference type="EC" id="5.3.1.-" evidence="2"/>
<name>A0A517N1N3_9BACT</name>
<protein>
    <submittedName>
        <fullName evidence="2">D-tagatose 3-epimerase</fullName>
        <ecNumber evidence="2">5.3.1.-</ecNumber>
    </submittedName>
</protein>
<dbReference type="GO" id="GO:0016853">
    <property type="term" value="F:isomerase activity"/>
    <property type="evidence" value="ECO:0007669"/>
    <property type="project" value="UniProtKB-KW"/>
</dbReference>
<dbReference type="Proteomes" id="UP000319852">
    <property type="component" value="Chromosome"/>
</dbReference>
<dbReference type="AlphaFoldDB" id="A0A517N1N3"/>
<keyword evidence="2" id="KW-0413">Isomerase</keyword>
<dbReference type="InterPro" id="IPR013022">
    <property type="entry name" value="Xyl_isomerase-like_TIM-brl"/>
</dbReference>
<gene>
    <name evidence="2" type="ORF">HG15A2_43880</name>
</gene>
<dbReference type="EMBL" id="CP036263">
    <property type="protein sequence ID" value="QDT01046.1"/>
    <property type="molecule type" value="Genomic_DNA"/>
</dbReference>